<name>A0ABM0K1I5_APLCA</name>
<dbReference type="Gene3D" id="2.10.25.10">
    <property type="entry name" value="Laminin"/>
    <property type="match status" value="2"/>
</dbReference>
<feature type="disulfide bond" evidence="3">
    <location>
        <begin position="402"/>
        <end position="411"/>
    </location>
</feature>
<dbReference type="Pfam" id="PF00090">
    <property type="entry name" value="TSP_1"/>
    <property type="match status" value="3"/>
</dbReference>
<dbReference type="RefSeq" id="XP_005106575.3">
    <property type="nucleotide sequence ID" value="XM_005106518.3"/>
</dbReference>
<keyword evidence="2 3" id="KW-1015">Disulfide bond</keyword>
<feature type="compositionally biased region" description="Basic and acidic residues" evidence="4">
    <location>
        <begin position="969"/>
        <end position="978"/>
    </location>
</feature>
<protein>
    <submittedName>
        <fullName evidence="7">Signal peptide, CUB and EGF-like domain-containing protein 1</fullName>
    </submittedName>
</protein>
<dbReference type="Pfam" id="PF07699">
    <property type="entry name" value="Ephrin_rec_like"/>
    <property type="match status" value="4"/>
</dbReference>
<dbReference type="InterPro" id="IPR036383">
    <property type="entry name" value="TSP1_rpt_sf"/>
</dbReference>
<dbReference type="Gene3D" id="2.10.50.10">
    <property type="entry name" value="Tumor Necrosis Factor Receptor, subunit A, domain 2"/>
    <property type="match status" value="4"/>
</dbReference>
<keyword evidence="3" id="KW-0245">EGF-like domain</keyword>
<dbReference type="InterPro" id="IPR000884">
    <property type="entry name" value="TSP1_rpt"/>
</dbReference>
<dbReference type="PROSITE" id="PS50026">
    <property type="entry name" value="EGF_3"/>
    <property type="match status" value="2"/>
</dbReference>
<feature type="domain" description="EGF-like" evidence="5">
    <location>
        <begin position="335"/>
        <end position="372"/>
    </location>
</feature>
<dbReference type="SUPFAM" id="SSF57184">
    <property type="entry name" value="Growth factor receptor domain"/>
    <property type="match status" value="2"/>
</dbReference>
<evidence type="ECO:0000313" key="7">
    <source>
        <dbReference type="RefSeq" id="XP_005106575.3"/>
    </source>
</evidence>
<evidence type="ECO:0000256" key="4">
    <source>
        <dbReference type="SAM" id="MobiDB-lite"/>
    </source>
</evidence>
<feature type="domain" description="EGF-like" evidence="5">
    <location>
        <begin position="374"/>
        <end position="412"/>
    </location>
</feature>
<dbReference type="PROSITE" id="PS00010">
    <property type="entry name" value="ASX_HYDROXYL"/>
    <property type="match status" value="1"/>
</dbReference>
<gene>
    <name evidence="7" type="primary">LOC101847445</name>
</gene>
<dbReference type="InterPro" id="IPR000152">
    <property type="entry name" value="EGF-type_Asp/Asn_hydroxyl_site"/>
</dbReference>
<evidence type="ECO:0000256" key="3">
    <source>
        <dbReference type="PROSITE-ProRule" id="PRU00076"/>
    </source>
</evidence>
<feature type="disulfide bond" evidence="3">
    <location>
        <begin position="362"/>
        <end position="371"/>
    </location>
</feature>
<evidence type="ECO:0000313" key="6">
    <source>
        <dbReference type="Proteomes" id="UP000694888"/>
    </source>
</evidence>
<dbReference type="Gene3D" id="2.20.100.10">
    <property type="entry name" value="Thrombospondin type-1 (TSP1) repeat"/>
    <property type="match status" value="3"/>
</dbReference>
<evidence type="ECO:0000256" key="1">
    <source>
        <dbReference type="ARBA" id="ARBA00022737"/>
    </source>
</evidence>
<keyword evidence="6" id="KW-1185">Reference proteome</keyword>
<dbReference type="InterPro" id="IPR001881">
    <property type="entry name" value="EGF-like_Ca-bd_dom"/>
</dbReference>
<dbReference type="CDD" id="cd00054">
    <property type="entry name" value="EGF_CA"/>
    <property type="match status" value="1"/>
</dbReference>
<dbReference type="PROSITE" id="PS00022">
    <property type="entry name" value="EGF_1"/>
    <property type="match status" value="2"/>
</dbReference>
<feature type="region of interest" description="Disordered" evidence="4">
    <location>
        <begin position="940"/>
        <end position="987"/>
    </location>
</feature>
<evidence type="ECO:0000259" key="5">
    <source>
        <dbReference type="PROSITE" id="PS50026"/>
    </source>
</evidence>
<dbReference type="SUPFAM" id="SSF57196">
    <property type="entry name" value="EGF/Laminin"/>
    <property type="match status" value="2"/>
</dbReference>
<feature type="disulfide bond" evidence="3">
    <location>
        <begin position="383"/>
        <end position="400"/>
    </location>
</feature>
<organism evidence="6 7">
    <name type="scientific">Aplysia californica</name>
    <name type="common">California sea hare</name>
    <dbReference type="NCBI Taxonomy" id="6500"/>
    <lineage>
        <taxon>Eukaryota</taxon>
        <taxon>Metazoa</taxon>
        <taxon>Spiralia</taxon>
        <taxon>Lophotrochozoa</taxon>
        <taxon>Mollusca</taxon>
        <taxon>Gastropoda</taxon>
        <taxon>Heterobranchia</taxon>
        <taxon>Euthyneura</taxon>
        <taxon>Tectipleura</taxon>
        <taxon>Aplysiida</taxon>
        <taxon>Aplysioidea</taxon>
        <taxon>Aplysiidae</taxon>
        <taxon>Aplysia</taxon>
    </lineage>
</organism>
<dbReference type="PANTHER" id="PTHR46967">
    <property type="entry name" value="INSULIN-LIKE GROWTH FACTOR BINDING PROTEIN,N-TERMINAL"/>
    <property type="match status" value="1"/>
</dbReference>
<evidence type="ECO:0000256" key="2">
    <source>
        <dbReference type="ARBA" id="ARBA00023157"/>
    </source>
</evidence>
<feature type="region of interest" description="Disordered" evidence="4">
    <location>
        <begin position="855"/>
        <end position="884"/>
    </location>
</feature>
<dbReference type="Proteomes" id="UP000694888">
    <property type="component" value="Unplaced"/>
</dbReference>
<dbReference type="InterPro" id="IPR011641">
    <property type="entry name" value="Tyr-kin_ephrin_A/B_rcpt-like"/>
</dbReference>
<proteinExistence type="predicted"/>
<dbReference type="SUPFAM" id="SSF82895">
    <property type="entry name" value="TSP-1 type 1 repeat"/>
    <property type="match status" value="3"/>
</dbReference>
<dbReference type="SMART" id="SM00209">
    <property type="entry name" value="TSP1"/>
    <property type="match status" value="3"/>
</dbReference>
<dbReference type="SMART" id="SM00181">
    <property type="entry name" value="EGF"/>
    <property type="match status" value="2"/>
</dbReference>
<dbReference type="PROSITE" id="PS50092">
    <property type="entry name" value="TSP1"/>
    <property type="match status" value="3"/>
</dbReference>
<feature type="compositionally biased region" description="Low complexity" evidence="4">
    <location>
        <begin position="855"/>
        <end position="873"/>
    </location>
</feature>
<dbReference type="InterPro" id="IPR000742">
    <property type="entry name" value="EGF"/>
</dbReference>
<feature type="compositionally biased region" description="Low complexity" evidence="4">
    <location>
        <begin position="942"/>
        <end position="968"/>
    </location>
</feature>
<dbReference type="SMART" id="SM00179">
    <property type="entry name" value="EGF_CA"/>
    <property type="match status" value="2"/>
</dbReference>
<comment type="caution">
    <text evidence="3">Lacks conserved residue(s) required for the propagation of feature annotation.</text>
</comment>
<dbReference type="PANTHER" id="PTHR46967:SF2">
    <property type="entry name" value="SUSHI, VON WILLEBRAND FACTOR TYPE A, EGF AND PENTRAXIN DOMAIN-CONTAINING PROTEIN 1-LIKE"/>
    <property type="match status" value="1"/>
</dbReference>
<dbReference type="InterPro" id="IPR009030">
    <property type="entry name" value="Growth_fac_rcpt_cys_sf"/>
</dbReference>
<dbReference type="GeneID" id="101847445"/>
<sequence length="987" mass="105793">MNQLFDNATLNGKYAMPHVGVTDYLSYGWGVPNYQCPAPTYYQPFSDDFLCVGCGKGWVYSPHQTSCSKCPVGTYQPELEGDECLPCLNNSTTLRDGSTSEDQCLAICPAGATSPKGYLPCDPCPLGQYQPETMKAACLPCPFGMFSDSRGATQLSDCKFNDIVMNKDTEGPVIKDVDVTDPFSISFFLKIPSNLVNTSTSFSFTANPDAAFIGCENLKLYLISEPHGQLRSRRQWYHIGMRRVVHFLLVTSLYVDGVLIETEYRLSSSPCTSIGFTPGKDLDYVVVSEIQGVKEALTGTQVASLASSCGQLLANNFLTENNIVTELSTLSTCDAVDDCANNSFCGDYGICIDQDNGYRCVCDDLWSGEHCEFAPDFCEEHNCANGAQCVNHFDLRNYTCTCVGEFRGRLCAEAIVHGNYSQWTLFEECSETCGGGTRKRYRQCDSPAPGPDGNPCQGPDEETEVCNIHNCPIHGNVSNWSSWVCPATCGNATAVRSRTCDNSVPQYGGRNCTVSLIEFKTCDGLSPCPVDGGVSDTWLEWGDCSQTCDTGYRIRERFCDNPTPDHGGMDCNPNDLVEQEDCNTQDCPTCPRLRRRFTHELVECITNTTTNMEICWVNCKKGYTTRFQNYTCGILSNYTWCASLPDCTKAEPTTTKVMTLSARMDDISDPQAVSDGVQNNVKNTVSCGNSCNLNVSYSTVTSGGIGKRSAGAVIFSIVLNVTSPSSGIDMENATDAEIENEQESVYQFEDAAQALVNNSEQLFTVTVGGQTYKGDKDTLALAVDFGCPSGTVLEEGLCAECAAGTYAVDDECEFCDIGYYQNETRQTECIPCPSGKSTADVGSQSFDDCVNSTPLGSAGSGGSSSSTPGPSGSSSGGAKGEEGPKKDAAECAAGTYAVDDECEFCDIGYYQNETRQTECIPCPSGKSTADVGSQSFDDCVNSTSLGSAGSGGSSSSTPGPSGSSSGGAKAEEGPKKDAGQCQIQECS</sequence>
<keyword evidence="1" id="KW-0677">Repeat</keyword>
<dbReference type="SMART" id="SM01411">
    <property type="entry name" value="Ephrin_rec_like"/>
    <property type="match status" value="4"/>
</dbReference>
<reference evidence="7" key="1">
    <citation type="submission" date="2025-08" db="UniProtKB">
        <authorList>
            <consortium name="RefSeq"/>
        </authorList>
    </citation>
    <scope>IDENTIFICATION</scope>
</reference>
<accession>A0ABM0K1I5</accession>